<sequence>MNSHGMFRVVHYGRWGDSEKFDVPLYDIYYFEITEARIRNGIIMLLINTMEESFAMYVNFESILVPLGSLNASAVKFSEDSFMAVSNIDSNLYHAHIHYDDEVTTWRFLEENVTEIHAVKIFDDEILVFTKYEIKRYSCLKVFIAANGISGSFYWVRITRSGEIKSDSVHFGNIHEFEKLHGEYDNKKVVLLGKTENITFVSFIHWYDPTAVHSIFLNDSYVAKIVKAGVFSVKRTETHVMWSQVQWENVKNGKKIKYQNLMKNDGIEDLEISDETLVIYTTYKKCSISIQDIIDPYLAPPEEDYMKNNCTKLS</sequence>
<organism evidence="1 2">
    <name type="scientific">Panagrolaimus sp. JU765</name>
    <dbReference type="NCBI Taxonomy" id="591449"/>
    <lineage>
        <taxon>Eukaryota</taxon>
        <taxon>Metazoa</taxon>
        <taxon>Ecdysozoa</taxon>
        <taxon>Nematoda</taxon>
        <taxon>Chromadorea</taxon>
        <taxon>Rhabditida</taxon>
        <taxon>Tylenchina</taxon>
        <taxon>Panagrolaimomorpha</taxon>
        <taxon>Panagrolaimoidea</taxon>
        <taxon>Panagrolaimidae</taxon>
        <taxon>Panagrolaimus</taxon>
    </lineage>
</organism>
<name>A0AC34RE52_9BILA</name>
<proteinExistence type="predicted"/>
<reference evidence="2" key="1">
    <citation type="submission" date="2022-11" db="UniProtKB">
        <authorList>
            <consortium name="WormBaseParasite"/>
        </authorList>
    </citation>
    <scope>IDENTIFICATION</scope>
</reference>
<evidence type="ECO:0000313" key="2">
    <source>
        <dbReference type="WBParaSite" id="JU765_v2.g5957.t1"/>
    </source>
</evidence>
<dbReference type="WBParaSite" id="JU765_v2.g5957.t1">
    <property type="protein sequence ID" value="JU765_v2.g5957.t1"/>
    <property type="gene ID" value="JU765_v2.g5957"/>
</dbReference>
<protein>
    <submittedName>
        <fullName evidence="2">Uncharacterized protein</fullName>
    </submittedName>
</protein>
<evidence type="ECO:0000313" key="1">
    <source>
        <dbReference type="Proteomes" id="UP000887576"/>
    </source>
</evidence>
<dbReference type="Proteomes" id="UP000887576">
    <property type="component" value="Unplaced"/>
</dbReference>
<accession>A0AC34RE52</accession>